<protein>
    <submittedName>
        <fullName evidence="1">Uncharacterized protein</fullName>
    </submittedName>
</protein>
<proteinExistence type="predicted"/>
<comment type="caution">
    <text evidence="1">The sequence shown here is derived from an EMBL/GenBank/DDBJ whole genome shotgun (WGS) entry which is preliminary data.</text>
</comment>
<dbReference type="GO" id="GO:0005875">
    <property type="term" value="C:microtubule associated complex"/>
    <property type="evidence" value="ECO:0007669"/>
    <property type="project" value="TreeGrafter"/>
</dbReference>
<dbReference type="InterPro" id="IPR044709">
    <property type="entry name" value="TAN1"/>
</dbReference>
<dbReference type="AlphaFoldDB" id="A0AAD6LW23"/>
<dbReference type="GO" id="GO:0008017">
    <property type="term" value="F:microtubule binding"/>
    <property type="evidence" value="ECO:0007669"/>
    <property type="project" value="InterPro"/>
</dbReference>
<dbReference type="GO" id="GO:0009574">
    <property type="term" value="C:preprophase band"/>
    <property type="evidence" value="ECO:0007669"/>
    <property type="project" value="TreeGrafter"/>
</dbReference>
<dbReference type="PANTHER" id="PTHR35728:SF1">
    <property type="entry name" value="MICROTUBULE-BINDING PROTEIN TANGLED-RELATED"/>
    <property type="match status" value="1"/>
</dbReference>
<evidence type="ECO:0000313" key="1">
    <source>
        <dbReference type="EMBL" id="KAJ6974336.1"/>
    </source>
</evidence>
<dbReference type="Proteomes" id="UP001164929">
    <property type="component" value="Chromosome 13"/>
</dbReference>
<keyword evidence="2" id="KW-1185">Reference proteome</keyword>
<accession>A0AAD6LW23</accession>
<gene>
    <name evidence="1" type="ORF">NC653_030436</name>
</gene>
<reference evidence="1" key="1">
    <citation type="journal article" date="2023" name="Mol. Ecol. Resour.">
        <title>Chromosome-level genome assembly of a triploid poplar Populus alba 'Berolinensis'.</title>
        <authorList>
            <person name="Chen S."/>
            <person name="Yu Y."/>
            <person name="Wang X."/>
            <person name="Wang S."/>
            <person name="Zhang T."/>
            <person name="Zhou Y."/>
            <person name="He R."/>
            <person name="Meng N."/>
            <person name="Wang Y."/>
            <person name="Liu W."/>
            <person name="Liu Z."/>
            <person name="Liu J."/>
            <person name="Guo Q."/>
            <person name="Huang H."/>
            <person name="Sederoff R.R."/>
            <person name="Wang G."/>
            <person name="Qu G."/>
            <person name="Chen S."/>
        </authorList>
    </citation>
    <scope>NUCLEOTIDE SEQUENCE</scope>
    <source>
        <strain evidence="1">SC-2020</strain>
    </source>
</reference>
<name>A0AAD6LW23_9ROSI</name>
<dbReference type="GO" id="GO:2000694">
    <property type="term" value="P:regulation of phragmoplast microtubule organization"/>
    <property type="evidence" value="ECO:0007669"/>
    <property type="project" value="InterPro"/>
</dbReference>
<sequence>MVARTPPKQRKMVAPSQPSFTQRNCKEADFSVLQIWWKDVCLDCKSFSTQWAGGKKVIDGVSLSPRSTRGYLRTSLWCKQESLSIKSTAPKKSPVGSCQQLQ</sequence>
<dbReference type="PANTHER" id="PTHR35728">
    <property type="entry name" value="MICROTUBULE-BINDING PROTEIN TANGLED-RELATED"/>
    <property type="match status" value="1"/>
</dbReference>
<organism evidence="1 2">
    <name type="scientific">Populus alba x Populus x berolinensis</name>
    <dbReference type="NCBI Taxonomy" id="444605"/>
    <lineage>
        <taxon>Eukaryota</taxon>
        <taxon>Viridiplantae</taxon>
        <taxon>Streptophyta</taxon>
        <taxon>Embryophyta</taxon>
        <taxon>Tracheophyta</taxon>
        <taxon>Spermatophyta</taxon>
        <taxon>Magnoliopsida</taxon>
        <taxon>eudicotyledons</taxon>
        <taxon>Gunneridae</taxon>
        <taxon>Pentapetalae</taxon>
        <taxon>rosids</taxon>
        <taxon>fabids</taxon>
        <taxon>Malpighiales</taxon>
        <taxon>Salicaceae</taxon>
        <taxon>Saliceae</taxon>
        <taxon>Populus</taxon>
    </lineage>
</organism>
<dbReference type="GO" id="GO:0000911">
    <property type="term" value="P:cytokinesis by cell plate formation"/>
    <property type="evidence" value="ECO:0007669"/>
    <property type="project" value="TreeGrafter"/>
</dbReference>
<evidence type="ECO:0000313" key="2">
    <source>
        <dbReference type="Proteomes" id="UP001164929"/>
    </source>
</evidence>
<dbReference type="EMBL" id="JAQIZT010000013">
    <property type="protein sequence ID" value="KAJ6974336.1"/>
    <property type="molecule type" value="Genomic_DNA"/>
</dbReference>